<dbReference type="GO" id="GO:0050385">
    <property type="term" value="F:ureidoglycolate lyase activity"/>
    <property type="evidence" value="ECO:0007669"/>
    <property type="project" value="UniProtKB-EC"/>
</dbReference>
<reference evidence="6" key="1">
    <citation type="submission" date="2016-10" db="EMBL/GenBank/DDBJ databases">
        <title>Comparative genomics uncovers the prolific and rare metabolic potential of the cyanobacterial genus Moorea.</title>
        <authorList>
            <person name="Leao T."/>
            <person name="Castelao G."/>
            <person name="Korobeynikov A."/>
            <person name="Monroe E.A."/>
            <person name="Podell S."/>
            <person name="Glukhov E."/>
            <person name="Allen E."/>
            <person name="Gerwick W.H."/>
            <person name="Gerwick L."/>
        </authorList>
    </citation>
    <scope>NUCLEOTIDE SEQUENCE [LARGE SCALE GENOMIC DNA]</scope>
    <source>
        <strain evidence="6">PAL-8-15-08-1</strain>
    </source>
</reference>
<organism evidence="5 6">
    <name type="scientific">Moorena producens PAL-8-15-08-1</name>
    <dbReference type="NCBI Taxonomy" id="1458985"/>
    <lineage>
        <taxon>Bacteria</taxon>
        <taxon>Bacillati</taxon>
        <taxon>Cyanobacteriota</taxon>
        <taxon>Cyanophyceae</taxon>
        <taxon>Coleofasciculales</taxon>
        <taxon>Coleofasciculaceae</taxon>
        <taxon>Moorena</taxon>
    </lineage>
</organism>
<evidence type="ECO:0000256" key="3">
    <source>
        <dbReference type="ARBA" id="ARBA00023239"/>
    </source>
</evidence>
<name>A0A1D8TYP1_9CYAN</name>
<dbReference type="InterPro" id="IPR007247">
    <property type="entry name" value="Ureidogly_lyase"/>
</dbReference>
<protein>
    <recommendedName>
        <fullName evidence="7">Ureidoglycolate hydrolase</fullName>
    </recommendedName>
</protein>
<dbReference type="STRING" id="1458985.BJP34_27525"/>
<dbReference type="GO" id="GO:0006144">
    <property type="term" value="P:purine nucleobase metabolic process"/>
    <property type="evidence" value="ECO:0007669"/>
    <property type="project" value="UniProtKB-KW"/>
</dbReference>
<evidence type="ECO:0000256" key="2">
    <source>
        <dbReference type="ARBA" id="ARBA00022631"/>
    </source>
</evidence>
<dbReference type="Pfam" id="PF04115">
    <property type="entry name" value="Ureidogly_lyase"/>
    <property type="match status" value="1"/>
</dbReference>
<evidence type="ECO:0000313" key="5">
    <source>
        <dbReference type="EMBL" id="AOX02694.1"/>
    </source>
</evidence>
<evidence type="ECO:0008006" key="7">
    <source>
        <dbReference type="Google" id="ProtNLM"/>
    </source>
</evidence>
<dbReference type="OrthoDB" id="465068at2"/>
<dbReference type="SUPFAM" id="SSF51182">
    <property type="entry name" value="RmlC-like cupins"/>
    <property type="match status" value="1"/>
</dbReference>
<evidence type="ECO:0000256" key="4">
    <source>
        <dbReference type="ARBA" id="ARBA00047684"/>
    </source>
</evidence>
<keyword evidence="2" id="KW-0659">Purine metabolism</keyword>
<dbReference type="GO" id="GO:0000256">
    <property type="term" value="P:allantoin catabolic process"/>
    <property type="evidence" value="ECO:0007669"/>
    <property type="project" value="InterPro"/>
</dbReference>
<evidence type="ECO:0000256" key="1">
    <source>
        <dbReference type="ARBA" id="ARBA00011738"/>
    </source>
</evidence>
<keyword evidence="3" id="KW-0456">Lyase</keyword>
<comment type="subunit">
    <text evidence="1">Homodimer.</text>
</comment>
<dbReference type="InterPro" id="IPR011051">
    <property type="entry name" value="RmlC_Cupin_sf"/>
</dbReference>
<dbReference type="Proteomes" id="UP000177870">
    <property type="component" value="Chromosome"/>
</dbReference>
<dbReference type="Gene3D" id="2.60.120.480">
    <property type="entry name" value="Ureidoglycolate hydrolase"/>
    <property type="match status" value="1"/>
</dbReference>
<dbReference type="RefSeq" id="WP_070395096.1">
    <property type="nucleotide sequence ID" value="NZ_CP017599.1"/>
</dbReference>
<dbReference type="GO" id="GO:0004848">
    <property type="term" value="F:ureidoglycolate hydrolase activity"/>
    <property type="evidence" value="ECO:0007669"/>
    <property type="project" value="InterPro"/>
</dbReference>
<accession>A0A1D8TYP1</accession>
<comment type="catalytic activity">
    <reaction evidence="4">
        <text>(S)-ureidoglycolate = urea + glyoxylate</text>
        <dbReference type="Rhea" id="RHEA:11304"/>
        <dbReference type="ChEBI" id="CHEBI:16199"/>
        <dbReference type="ChEBI" id="CHEBI:36655"/>
        <dbReference type="ChEBI" id="CHEBI:57296"/>
        <dbReference type="EC" id="4.3.2.3"/>
    </reaction>
</comment>
<gene>
    <name evidence="5" type="ORF">BJP34_27525</name>
</gene>
<evidence type="ECO:0000313" key="6">
    <source>
        <dbReference type="Proteomes" id="UP000177870"/>
    </source>
</evidence>
<dbReference type="EMBL" id="CP017599">
    <property type="protein sequence ID" value="AOX02694.1"/>
    <property type="molecule type" value="Genomic_DNA"/>
</dbReference>
<sequence length="201" mass="22073">MATPCKYYDVPLKKLNSKNAEGLGTVFTDFEDVEIELCKWPNPGKRPLIARGGYGTFIEDEFKVYWRGSTVLSADHKNARGGAAGKAVVDPETNCNYVLVNWLSAHLDAGEAFIPKNGEPSIFLLAPPGDNVKPEDFVALYSDGSYGISIHPGVWHTAPLPLSGEVVYKNKQGSIYATVDCLLLKEQDTCLKIPLRKPEED</sequence>
<proteinExistence type="predicted"/>
<dbReference type="AlphaFoldDB" id="A0A1D8TYP1"/>
<dbReference type="InterPro" id="IPR024060">
    <property type="entry name" value="Ureidoglycolate_lyase_dom_sf"/>
</dbReference>
<dbReference type="KEGG" id="mpro:BJP34_27525"/>